<organism evidence="2">
    <name type="scientific">Gymnodinialimonas phycosphaerae</name>
    <dbReference type="NCBI Taxonomy" id="2841589"/>
    <lineage>
        <taxon>Bacteria</taxon>
        <taxon>Pseudomonadati</taxon>
        <taxon>Pseudomonadota</taxon>
        <taxon>Alphaproteobacteria</taxon>
        <taxon>Rhodobacterales</taxon>
        <taxon>Paracoccaceae</taxon>
        <taxon>Gymnodinialimonas</taxon>
    </lineage>
</organism>
<feature type="domain" description="GAF" evidence="1">
    <location>
        <begin position="80"/>
        <end position="148"/>
    </location>
</feature>
<dbReference type="InterPro" id="IPR029016">
    <property type="entry name" value="GAF-like_dom_sf"/>
</dbReference>
<evidence type="ECO:0000313" key="3">
    <source>
        <dbReference type="Proteomes" id="UP000693972"/>
    </source>
</evidence>
<keyword evidence="3" id="KW-1185">Reference proteome</keyword>
<evidence type="ECO:0000259" key="1">
    <source>
        <dbReference type="Pfam" id="PF01590"/>
    </source>
</evidence>
<dbReference type="Proteomes" id="UP000693972">
    <property type="component" value="Unassembled WGS sequence"/>
</dbReference>
<gene>
    <name evidence="2" type="ORF">KUL25_12665</name>
</gene>
<evidence type="ECO:0000313" key="2">
    <source>
        <dbReference type="EMBL" id="QXL86327.1"/>
    </source>
</evidence>
<dbReference type="InterPro" id="IPR003018">
    <property type="entry name" value="GAF"/>
</dbReference>
<dbReference type="RefSeq" id="WP_257893287.1">
    <property type="nucleotide sequence ID" value="NZ_JAIMBW010000001.1"/>
</dbReference>
<name>A0A975TSG9_9RHOB</name>
<reference evidence="2 3" key="1">
    <citation type="submission" date="2021-07" db="EMBL/GenBank/DDBJ databases">
        <title>Karlodiniumbacter phycospheric gen. nov., sp. nov., a phycosphere bacterium isolated from karlodinium veneficum.</title>
        <authorList>
            <person name="Peng Y."/>
            <person name="Jiang L."/>
            <person name="Lee J."/>
        </authorList>
    </citation>
    <scope>NUCLEOTIDE SEQUENCE</scope>
    <source>
        <strain evidence="2 3">N5</strain>
    </source>
</reference>
<dbReference type="Gene3D" id="3.30.450.40">
    <property type="match status" value="1"/>
</dbReference>
<sequence length="164" mass="17846">MNQSDMVHKQFADILAAATTEAEVFNALHRLSDTLMPVRLWTVMTVDLDAGIARRAYSNMPKAYPPSGTKPITPNAWFDIIHGRRETFVANTLAEIAEVFPDYELIGSLGCGSVMNLPVFDGDSLLGTVNLLDAKGHFTAERVRAVQTTLADPSLAAMRAARAL</sequence>
<dbReference type="SUPFAM" id="SSF55781">
    <property type="entry name" value="GAF domain-like"/>
    <property type="match status" value="1"/>
</dbReference>
<dbReference type="EMBL" id="CP078073">
    <property type="protein sequence ID" value="QXL86327.1"/>
    <property type="molecule type" value="Genomic_DNA"/>
</dbReference>
<dbReference type="AlphaFoldDB" id="A0A975TSG9"/>
<proteinExistence type="predicted"/>
<dbReference type="EMBL" id="JAIMBW010000001">
    <property type="protein sequence ID" value="MBY4893616.1"/>
    <property type="molecule type" value="Genomic_DNA"/>
</dbReference>
<dbReference type="Pfam" id="PF01590">
    <property type="entry name" value="GAF"/>
    <property type="match status" value="1"/>
</dbReference>
<accession>A0A975TSG9</accession>
<protein>
    <submittedName>
        <fullName evidence="2">GAF domain-containing protein</fullName>
    </submittedName>
</protein>